<dbReference type="GO" id="GO:0016020">
    <property type="term" value="C:membrane"/>
    <property type="evidence" value="ECO:0007669"/>
    <property type="project" value="UniProtKB-SubCell"/>
</dbReference>
<keyword evidence="9" id="KW-1185">Reference proteome</keyword>
<feature type="transmembrane region" description="Helical" evidence="7">
    <location>
        <begin position="103"/>
        <end position="120"/>
    </location>
</feature>
<dbReference type="eggNOG" id="COG0679">
    <property type="taxonomic scope" value="Bacteria"/>
</dbReference>
<dbReference type="GO" id="GO:0055085">
    <property type="term" value="P:transmembrane transport"/>
    <property type="evidence" value="ECO:0007669"/>
    <property type="project" value="InterPro"/>
</dbReference>
<evidence type="ECO:0000256" key="5">
    <source>
        <dbReference type="ARBA" id="ARBA00022989"/>
    </source>
</evidence>
<keyword evidence="5 7" id="KW-1133">Transmembrane helix</keyword>
<evidence type="ECO:0000313" key="9">
    <source>
        <dbReference type="Proteomes" id="UP000006546"/>
    </source>
</evidence>
<organism evidence="8 9">
    <name type="scientific">Treponema brennaborense (strain DSM 12168 / CIP 105900 / DD5/3)</name>
    <dbReference type="NCBI Taxonomy" id="906968"/>
    <lineage>
        <taxon>Bacteria</taxon>
        <taxon>Pseudomonadati</taxon>
        <taxon>Spirochaetota</taxon>
        <taxon>Spirochaetia</taxon>
        <taxon>Spirochaetales</taxon>
        <taxon>Treponemataceae</taxon>
        <taxon>Treponema</taxon>
    </lineage>
</organism>
<dbReference type="Proteomes" id="UP000006546">
    <property type="component" value="Chromosome"/>
</dbReference>
<sequence>MDALVFSLNAVFPLLLVSALGFYVRRKNVVSDTFLKEGNRFCFRYGFMAMMFVNIYDIDSLADIRWQVVAFAVAVILVLFVIGFAVVPFAVPDDRQKGVVHQAFYRSNYATIGLPLAFNLCGSEGLIVASLVSAFSVPLYNVLGVISLSAFVRQRMVHPVRFIVKQIVTNPLIIGVAAGFVCLLLRPHLGGRRLSTGSFRFVYKALASVGGIAPWLSLIILGGQFKFSAVRRLLPQISLSVASRLVLAPVLGMAAVVFVPSALGLRPFTGAEYAALFALFAAPQAVASVSMADQMGGDSELAGQVLVWTALFSMPAIFAYTAVFRSAGLF</sequence>
<name>F4LLT3_TREBD</name>
<evidence type="ECO:0000256" key="2">
    <source>
        <dbReference type="ARBA" id="ARBA00022448"/>
    </source>
</evidence>
<keyword evidence="3" id="KW-1003">Cell membrane</keyword>
<accession>F4LLT3</accession>
<dbReference type="AlphaFoldDB" id="F4LLT3"/>
<dbReference type="PANTHER" id="PTHR36838:SF4">
    <property type="entry name" value="AUXIN EFFLUX CARRIER FAMILY PROTEIN"/>
    <property type="match status" value="1"/>
</dbReference>
<gene>
    <name evidence="8" type="ordered locus">Trebr_2318</name>
</gene>
<dbReference type="Pfam" id="PF03547">
    <property type="entry name" value="Mem_trans"/>
    <property type="match status" value="1"/>
</dbReference>
<keyword evidence="4 7" id="KW-0812">Transmembrane</keyword>
<feature type="transmembrane region" description="Helical" evidence="7">
    <location>
        <begin position="201"/>
        <end position="221"/>
    </location>
</feature>
<feature type="transmembrane region" description="Helical" evidence="7">
    <location>
        <begin position="172"/>
        <end position="189"/>
    </location>
</feature>
<evidence type="ECO:0000256" key="6">
    <source>
        <dbReference type="ARBA" id="ARBA00023136"/>
    </source>
</evidence>
<proteinExistence type="predicted"/>
<comment type="subcellular location">
    <subcellularLocation>
        <location evidence="1">Membrane</location>
        <topology evidence="1">Multi-pass membrane protein</topology>
    </subcellularLocation>
</comment>
<keyword evidence="2" id="KW-0813">Transport</keyword>
<feature type="transmembrane region" description="Helical" evidence="7">
    <location>
        <begin position="273"/>
        <end position="293"/>
    </location>
</feature>
<feature type="transmembrane region" description="Helical" evidence="7">
    <location>
        <begin position="6"/>
        <end position="24"/>
    </location>
</feature>
<dbReference type="STRING" id="906968.Trebr_2318"/>
<evidence type="ECO:0000256" key="1">
    <source>
        <dbReference type="ARBA" id="ARBA00004141"/>
    </source>
</evidence>
<feature type="transmembrane region" description="Helical" evidence="7">
    <location>
        <begin position="126"/>
        <end position="151"/>
    </location>
</feature>
<evidence type="ECO:0000256" key="3">
    <source>
        <dbReference type="ARBA" id="ARBA00022475"/>
    </source>
</evidence>
<feature type="transmembrane region" description="Helical" evidence="7">
    <location>
        <begin position="305"/>
        <end position="324"/>
    </location>
</feature>
<protein>
    <submittedName>
        <fullName evidence="8">Auxin Efflux Carrier</fullName>
    </submittedName>
</protein>
<dbReference type="RefSeq" id="WP_013759428.1">
    <property type="nucleotide sequence ID" value="NC_015500.1"/>
</dbReference>
<dbReference type="EMBL" id="CP002696">
    <property type="protein sequence ID" value="AEE17727.1"/>
    <property type="molecule type" value="Genomic_DNA"/>
</dbReference>
<feature type="transmembrane region" description="Helical" evidence="7">
    <location>
        <begin position="241"/>
        <end position="261"/>
    </location>
</feature>
<reference evidence="9" key="1">
    <citation type="submission" date="2011-04" db="EMBL/GenBank/DDBJ databases">
        <title>The complete genome of Treponema brennaborense DSM 12168.</title>
        <authorList>
            <person name="Lucas S."/>
            <person name="Han J."/>
            <person name="Lapidus A."/>
            <person name="Bruce D."/>
            <person name="Goodwin L."/>
            <person name="Pitluck S."/>
            <person name="Peters L."/>
            <person name="Kyrpides N."/>
            <person name="Mavromatis K."/>
            <person name="Ivanova N."/>
            <person name="Mikhailova N."/>
            <person name="Pagani I."/>
            <person name="Teshima H."/>
            <person name="Detter J.C."/>
            <person name="Tapia R."/>
            <person name="Han C."/>
            <person name="Land M."/>
            <person name="Hauser L."/>
            <person name="Markowitz V."/>
            <person name="Cheng J.-F."/>
            <person name="Hugenholtz P."/>
            <person name="Woyke T."/>
            <person name="Wu D."/>
            <person name="Gronow S."/>
            <person name="Wellnitz S."/>
            <person name="Brambilla E."/>
            <person name="Klenk H.-P."/>
            <person name="Eisen J.A."/>
        </authorList>
    </citation>
    <scope>NUCLEOTIDE SEQUENCE [LARGE SCALE GENOMIC DNA]</scope>
    <source>
        <strain evidence="9">DSM 12168 / CIP 105900 / DD5/3</strain>
    </source>
</reference>
<feature type="transmembrane region" description="Helical" evidence="7">
    <location>
        <begin position="68"/>
        <end position="91"/>
    </location>
</feature>
<evidence type="ECO:0000256" key="4">
    <source>
        <dbReference type="ARBA" id="ARBA00022692"/>
    </source>
</evidence>
<dbReference type="KEGG" id="tbe:Trebr_2318"/>
<dbReference type="InterPro" id="IPR004776">
    <property type="entry name" value="Mem_transp_PIN-like"/>
</dbReference>
<dbReference type="OrthoDB" id="9794315at2"/>
<evidence type="ECO:0000313" key="8">
    <source>
        <dbReference type="EMBL" id="AEE17727.1"/>
    </source>
</evidence>
<dbReference type="HOGENOM" id="CLU_056175_3_0_12"/>
<keyword evidence="6 7" id="KW-0472">Membrane</keyword>
<dbReference type="PANTHER" id="PTHR36838">
    <property type="entry name" value="AUXIN EFFLUX CARRIER FAMILY PROTEIN"/>
    <property type="match status" value="1"/>
</dbReference>
<feature type="transmembrane region" description="Helical" evidence="7">
    <location>
        <begin position="45"/>
        <end position="62"/>
    </location>
</feature>
<evidence type="ECO:0000256" key="7">
    <source>
        <dbReference type="SAM" id="Phobius"/>
    </source>
</evidence>